<accession>Q2SP19</accession>
<evidence type="ECO:0000313" key="8">
    <source>
        <dbReference type="Proteomes" id="UP000000238"/>
    </source>
</evidence>
<dbReference type="HOGENOM" id="CLU_017584_0_0_6"/>
<dbReference type="RefSeq" id="WP_011394682.1">
    <property type="nucleotide sequence ID" value="NC_007645.1"/>
</dbReference>
<dbReference type="InterPro" id="IPR004839">
    <property type="entry name" value="Aminotransferase_I/II_large"/>
</dbReference>
<dbReference type="AlphaFoldDB" id="Q2SP19"/>
<dbReference type="KEGG" id="hch:HCH_00707"/>
<keyword evidence="2" id="KW-0663">Pyridoxal phosphate</keyword>
<dbReference type="InterPro" id="IPR051446">
    <property type="entry name" value="HTH_trans_reg/aminotransferase"/>
</dbReference>
<dbReference type="PANTHER" id="PTHR46577:SF2">
    <property type="entry name" value="TRANSCRIPTIONAL REGULATORY PROTEIN"/>
    <property type="match status" value="1"/>
</dbReference>
<keyword evidence="7" id="KW-0032">Aminotransferase</keyword>
<evidence type="ECO:0000256" key="3">
    <source>
        <dbReference type="ARBA" id="ARBA00023015"/>
    </source>
</evidence>
<dbReference type="InterPro" id="IPR015422">
    <property type="entry name" value="PyrdxlP-dep_Trfase_small"/>
</dbReference>
<dbReference type="InterPro" id="IPR015424">
    <property type="entry name" value="PyrdxlP-dep_Trfase"/>
</dbReference>
<keyword evidence="7" id="KW-0808">Transferase</keyword>
<dbReference type="STRING" id="349521.HCH_00707"/>
<keyword evidence="3" id="KW-0805">Transcription regulation</keyword>
<dbReference type="EMBL" id="CP000155">
    <property type="protein sequence ID" value="ABC27605.1"/>
    <property type="molecule type" value="Genomic_DNA"/>
</dbReference>
<evidence type="ECO:0000259" key="6">
    <source>
        <dbReference type="PROSITE" id="PS50949"/>
    </source>
</evidence>
<sequence>MPALYQTLAESLMQDILSGRLQPGERLPSVRHFSRQHEVSLTTALQCYRQLEADGFVQARPQSGFYVRHKEKPPAGPELPVFTGRAARVANIGAIEEVQAVSSRRNFAPFGVSLLAPSLVPSDMLQRSLVRASRRLGERLFHYGPAQGDAGLREALARHFKEDGMAFSPDDLMICNGGMDAVSLGLQLCTQPGETVAVLTPCFSGLLQVIESLGRKVLEIPLHYRGIYPDRLREAMAEPDVKACLLSANNHNPLGFTLSAQEKKDIAAWAAAYQCPVIEDDIFGECGYGRQRPLPIKAWDEEGWVFWCGSVSKTLTPAYRLGWCAPGKWRQAALQHRRALTISINLPLQAALADFIHCGEYRSHLRKLRLSLAQQVDAMSRAVLQFFPDGSTVTEPEGGYVLWVTLPPQCDGWRVFQRAAQEGLSISPGTVFSITERYRHCIRLNAGWPFDDSALAAVSRLGEICREETL</sequence>
<keyword evidence="8" id="KW-1185">Reference proteome</keyword>
<dbReference type="SMART" id="SM00345">
    <property type="entry name" value="HTH_GNTR"/>
    <property type="match status" value="1"/>
</dbReference>
<evidence type="ECO:0000313" key="7">
    <source>
        <dbReference type="EMBL" id="ABC27605.1"/>
    </source>
</evidence>
<dbReference type="Pfam" id="PF00392">
    <property type="entry name" value="GntR"/>
    <property type="match status" value="1"/>
</dbReference>
<dbReference type="CDD" id="cd00609">
    <property type="entry name" value="AAT_like"/>
    <property type="match status" value="1"/>
</dbReference>
<gene>
    <name evidence="7" type="ordered locus">HCH_00707</name>
</gene>
<keyword evidence="5" id="KW-0804">Transcription</keyword>
<dbReference type="GO" id="GO:0008483">
    <property type="term" value="F:transaminase activity"/>
    <property type="evidence" value="ECO:0007669"/>
    <property type="project" value="UniProtKB-KW"/>
</dbReference>
<dbReference type="Gene3D" id="1.10.10.10">
    <property type="entry name" value="Winged helix-like DNA-binding domain superfamily/Winged helix DNA-binding domain"/>
    <property type="match status" value="1"/>
</dbReference>
<dbReference type="InterPro" id="IPR000524">
    <property type="entry name" value="Tscrpt_reg_HTH_GntR"/>
</dbReference>
<evidence type="ECO:0000256" key="2">
    <source>
        <dbReference type="ARBA" id="ARBA00022898"/>
    </source>
</evidence>
<dbReference type="SUPFAM" id="SSF53383">
    <property type="entry name" value="PLP-dependent transferases"/>
    <property type="match status" value="1"/>
</dbReference>
<name>Q2SP19_HAHCH</name>
<dbReference type="PROSITE" id="PS50949">
    <property type="entry name" value="HTH_GNTR"/>
    <property type="match status" value="1"/>
</dbReference>
<dbReference type="SUPFAM" id="SSF46785">
    <property type="entry name" value="Winged helix' DNA-binding domain"/>
    <property type="match status" value="1"/>
</dbReference>
<dbReference type="GO" id="GO:0003700">
    <property type="term" value="F:DNA-binding transcription factor activity"/>
    <property type="evidence" value="ECO:0007669"/>
    <property type="project" value="InterPro"/>
</dbReference>
<reference evidence="7 8" key="1">
    <citation type="journal article" date="2005" name="Nucleic Acids Res.">
        <title>Genomic blueprint of Hahella chejuensis, a marine microbe producing an algicidal agent.</title>
        <authorList>
            <person name="Jeong H."/>
            <person name="Yim J.H."/>
            <person name="Lee C."/>
            <person name="Choi S.-H."/>
            <person name="Park Y.K."/>
            <person name="Yoon S.H."/>
            <person name="Hur C.-G."/>
            <person name="Kang H.-Y."/>
            <person name="Kim D."/>
            <person name="Lee H.H."/>
            <person name="Park K.H."/>
            <person name="Park S.-H."/>
            <person name="Park H.-S."/>
            <person name="Lee H.K."/>
            <person name="Oh T.K."/>
            <person name="Kim J.F."/>
        </authorList>
    </citation>
    <scope>NUCLEOTIDE SEQUENCE [LARGE SCALE GENOMIC DNA]</scope>
    <source>
        <strain evidence="7 8">KCTC 2396</strain>
    </source>
</reference>
<proteinExistence type="inferred from homology"/>
<dbReference type="Gene3D" id="3.90.1150.10">
    <property type="entry name" value="Aspartate Aminotransferase, domain 1"/>
    <property type="match status" value="1"/>
</dbReference>
<evidence type="ECO:0000256" key="4">
    <source>
        <dbReference type="ARBA" id="ARBA00023125"/>
    </source>
</evidence>
<keyword evidence="4 7" id="KW-0238">DNA-binding</keyword>
<dbReference type="Gene3D" id="3.40.640.10">
    <property type="entry name" value="Type I PLP-dependent aspartate aminotransferase-like (Major domain)"/>
    <property type="match status" value="1"/>
</dbReference>
<dbReference type="InterPro" id="IPR015421">
    <property type="entry name" value="PyrdxlP-dep_Trfase_major"/>
</dbReference>
<dbReference type="PANTHER" id="PTHR46577">
    <property type="entry name" value="HTH-TYPE TRANSCRIPTIONAL REGULATORY PROTEIN GABR"/>
    <property type="match status" value="1"/>
</dbReference>
<comment type="similarity">
    <text evidence="1">In the C-terminal section; belongs to the class-I pyridoxal-phosphate-dependent aminotransferase family.</text>
</comment>
<evidence type="ECO:0000256" key="5">
    <source>
        <dbReference type="ARBA" id="ARBA00023163"/>
    </source>
</evidence>
<dbReference type="InterPro" id="IPR036390">
    <property type="entry name" value="WH_DNA-bd_sf"/>
</dbReference>
<dbReference type="Proteomes" id="UP000000238">
    <property type="component" value="Chromosome"/>
</dbReference>
<protein>
    <submittedName>
        <fullName evidence="7">Transcriptional regulator containing a DNA-binding HTH domain and an aminotransferase domain (MocR family) and their eukaryotic orthologs</fullName>
    </submittedName>
</protein>
<dbReference type="CDD" id="cd07377">
    <property type="entry name" value="WHTH_GntR"/>
    <property type="match status" value="1"/>
</dbReference>
<dbReference type="GO" id="GO:0030170">
    <property type="term" value="F:pyridoxal phosphate binding"/>
    <property type="evidence" value="ECO:0007669"/>
    <property type="project" value="InterPro"/>
</dbReference>
<dbReference type="InterPro" id="IPR036388">
    <property type="entry name" value="WH-like_DNA-bd_sf"/>
</dbReference>
<evidence type="ECO:0000256" key="1">
    <source>
        <dbReference type="ARBA" id="ARBA00005384"/>
    </source>
</evidence>
<organism evidence="7 8">
    <name type="scientific">Hahella chejuensis (strain KCTC 2396)</name>
    <dbReference type="NCBI Taxonomy" id="349521"/>
    <lineage>
        <taxon>Bacteria</taxon>
        <taxon>Pseudomonadati</taxon>
        <taxon>Pseudomonadota</taxon>
        <taxon>Gammaproteobacteria</taxon>
        <taxon>Oceanospirillales</taxon>
        <taxon>Hahellaceae</taxon>
        <taxon>Hahella</taxon>
    </lineage>
</organism>
<dbReference type="Pfam" id="PF00155">
    <property type="entry name" value="Aminotran_1_2"/>
    <property type="match status" value="1"/>
</dbReference>
<dbReference type="GO" id="GO:0003677">
    <property type="term" value="F:DNA binding"/>
    <property type="evidence" value="ECO:0007669"/>
    <property type="project" value="UniProtKB-KW"/>
</dbReference>
<dbReference type="OrthoDB" id="9804020at2"/>
<feature type="domain" description="HTH gntR-type" evidence="6">
    <location>
        <begin position="2"/>
        <end position="70"/>
    </location>
</feature>
<dbReference type="eggNOG" id="COG1167">
    <property type="taxonomic scope" value="Bacteria"/>
</dbReference>